<gene>
    <name evidence="4" type="ORF">EDC23_1601</name>
</gene>
<dbReference type="GO" id="GO:0005737">
    <property type="term" value="C:cytoplasm"/>
    <property type="evidence" value="ECO:0007669"/>
    <property type="project" value="TreeGrafter"/>
</dbReference>
<feature type="binding site" evidence="2">
    <location>
        <begin position="140"/>
        <end position="144"/>
    </location>
    <ligand>
        <name>ATP</name>
        <dbReference type="ChEBI" id="CHEBI:30616"/>
    </ligand>
</feature>
<dbReference type="AlphaFoldDB" id="A0A4R8ILM0"/>
<dbReference type="InterPro" id="IPR050566">
    <property type="entry name" value="Deoxyribonucleoside_kinase"/>
</dbReference>
<name>A0A4R8ILM0_9GAMM</name>
<dbReference type="GO" id="GO:0005524">
    <property type="term" value="F:ATP binding"/>
    <property type="evidence" value="ECO:0007669"/>
    <property type="project" value="UniProtKB-KW"/>
</dbReference>
<comment type="caution">
    <text evidence="4">The sequence shown here is derived from an EMBL/GenBank/DDBJ whole genome shotgun (WGS) entry which is preliminary data.</text>
</comment>
<dbReference type="Gene3D" id="3.40.50.300">
    <property type="entry name" value="P-loop containing nucleotide triphosphate hydrolases"/>
    <property type="match status" value="1"/>
</dbReference>
<proteinExistence type="predicted"/>
<dbReference type="GO" id="GO:0019136">
    <property type="term" value="F:deoxynucleoside kinase activity"/>
    <property type="evidence" value="ECO:0007669"/>
    <property type="project" value="InterPro"/>
</dbReference>
<dbReference type="CDD" id="cd01673">
    <property type="entry name" value="dNK"/>
    <property type="match status" value="1"/>
</dbReference>
<feature type="domain" description="Deoxynucleoside kinase" evidence="3">
    <location>
        <begin position="10"/>
        <end position="202"/>
    </location>
</feature>
<dbReference type="InterPro" id="IPR031314">
    <property type="entry name" value="DNK_dom"/>
</dbReference>
<dbReference type="EMBL" id="SOQX01000003">
    <property type="protein sequence ID" value="TDY01711.1"/>
    <property type="molecule type" value="Genomic_DNA"/>
</dbReference>
<dbReference type="SUPFAM" id="SSF52540">
    <property type="entry name" value="P-loop containing nucleoside triphosphate hydrolases"/>
    <property type="match status" value="1"/>
</dbReference>
<organism evidence="4 5">
    <name type="scientific">Thiohalophilus thiocyanatoxydans</name>
    <dbReference type="NCBI Taxonomy" id="381308"/>
    <lineage>
        <taxon>Bacteria</taxon>
        <taxon>Pseudomonadati</taxon>
        <taxon>Pseudomonadota</taxon>
        <taxon>Gammaproteobacteria</taxon>
        <taxon>Thiohalomonadales</taxon>
        <taxon>Thiohalophilaceae</taxon>
        <taxon>Thiohalophilus</taxon>
    </lineage>
</organism>
<keyword evidence="4" id="KW-0808">Transferase</keyword>
<feature type="active site" description="Proton acceptor" evidence="1">
    <location>
        <position position="88"/>
    </location>
</feature>
<keyword evidence="2" id="KW-0547">Nucleotide-binding</keyword>
<dbReference type="PANTHER" id="PTHR10513:SF46">
    <property type="entry name" value="DEOXYGUANOSINE KINASE"/>
    <property type="match status" value="1"/>
</dbReference>
<accession>A0A4R8ILM0</accession>
<sequence length="217" mass="24860">MRDSGSLGYIVVEGPIGVGKTTLARRLADSFGSDLILEGADDNPFLERFYENPRAAALQTQLFFLFQRVRQIQTLQQSDMFAPVRVADFLMEKDRLFAELTLDAEEFKLYDQVYQHMAVSGPQPDLVVYLQAPVEVLRKRIAERGRAYERSLDPNYLHRLSESYMAFFHDYNASPLLIVNAAEIDFANKAQDYTLLLDQISKIRSGRHYFNPGPLEL</sequence>
<protein>
    <submittedName>
        <fullName evidence="4">Deoxyadenosine/deoxycytidine kinase</fullName>
    </submittedName>
</protein>
<keyword evidence="4" id="KW-0418">Kinase</keyword>
<evidence type="ECO:0000313" key="4">
    <source>
        <dbReference type="EMBL" id="TDY01711.1"/>
    </source>
</evidence>
<dbReference type="InterPro" id="IPR002624">
    <property type="entry name" value="DCK/DGK"/>
</dbReference>
<reference evidence="4 5" key="1">
    <citation type="submission" date="2019-03" db="EMBL/GenBank/DDBJ databases">
        <title>Genomic Encyclopedia of Type Strains, Phase IV (KMG-IV): sequencing the most valuable type-strain genomes for metagenomic binning, comparative biology and taxonomic classification.</title>
        <authorList>
            <person name="Goeker M."/>
        </authorList>
    </citation>
    <scope>NUCLEOTIDE SEQUENCE [LARGE SCALE GENOMIC DNA]</scope>
    <source>
        <strain evidence="4 5">DSM 16326</strain>
    </source>
</reference>
<dbReference type="InterPro" id="IPR027417">
    <property type="entry name" value="P-loop_NTPase"/>
</dbReference>
<dbReference type="PIRSF" id="PIRSF000705">
    <property type="entry name" value="DNK"/>
    <property type="match status" value="1"/>
</dbReference>
<evidence type="ECO:0000259" key="3">
    <source>
        <dbReference type="Pfam" id="PF01712"/>
    </source>
</evidence>
<evidence type="ECO:0000256" key="1">
    <source>
        <dbReference type="PIRSR" id="PIRSR000705-1"/>
    </source>
</evidence>
<dbReference type="Pfam" id="PF01712">
    <property type="entry name" value="dNK"/>
    <property type="match status" value="1"/>
</dbReference>
<evidence type="ECO:0000313" key="5">
    <source>
        <dbReference type="Proteomes" id="UP000294914"/>
    </source>
</evidence>
<evidence type="ECO:0000256" key="2">
    <source>
        <dbReference type="PIRSR" id="PIRSR000705-3"/>
    </source>
</evidence>
<feature type="binding site" evidence="2">
    <location>
        <begin position="14"/>
        <end position="22"/>
    </location>
    <ligand>
        <name>ATP</name>
        <dbReference type="ChEBI" id="CHEBI:30616"/>
    </ligand>
</feature>
<dbReference type="PANTHER" id="PTHR10513">
    <property type="entry name" value="DEOXYNUCLEOSIDE KINASE"/>
    <property type="match status" value="1"/>
</dbReference>
<dbReference type="Proteomes" id="UP000294914">
    <property type="component" value="Unassembled WGS sequence"/>
</dbReference>
<dbReference type="OrthoDB" id="9776634at2"/>
<keyword evidence="5" id="KW-1185">Reference proteome</keyword>
<dbReference type="RefSeq" id="WP_134083099.1">
    <property type="nucleotide sequence ID" value="NZ_SOQX01000003.1"/>
</dbReference>
<keyword evidence="2" id="KW-0067">ATP-binding</keyword>